<feature type="region of interest" description="Disordered" evidence="1">
    <location>
        <begin position="277"/>
        <end position="367"/>
    </location>
</feature>
<feature type="compositionally biased region" description="Polar residues" evidence="1">
    <location>
        <begin position="333"/>
        <end position="344"/>
    </location>
</feature>
<feature type="compositionally biased region" description="Polar residues" evidence="1">
    <location>
        <begin position="295"/>
        <end position="320"/>
    </location>
</feature>
<dbReference type="OrthoDB" id="10442390at2759"/>
<feature type="region of interest" description="Disordered" evidence="1">
    <location>
        <begin position="383"/>
        <end position="402"/>
    </location>
</feature>
<evidence type="ECO:0000313" key="3">
    <source>
        <dbReference type="Proteomes" id="UP000054845"/>
    </source>
</evidence>
<proteinExistence type="predicted"/>
<dbReference type="Proteomes" id="UP000054845">
    <property type="component" value="Unassembled WGS sequence"/>
</dbReference>
<reference evidence="2 3" key="1">
    <citation type="submission" date="2014-09" db="EMBL/GenBank/DDBJ databases">
        <authorList>
            <person name="Magalhaes I.L.F."/>
            <person name="Oliveira U."/>
            <person name="Santos F.R."/>
            <person name="Vidigal T.H.D.A."/>
            <person name="Brescovit A.D."/>
            <person name="Santos A.J."/>
        </authorList>
    </citation>
    <scope>NUCLEOTIDE SEQUENCE [LARGE SCALE GENOMIC DNA]</scope>
</reference>
<evidence type="ECO:0000313" key="2">
    <source>
        <dbReference type="EMBL" id="CEH17416.1"/>
    </source>
</evidence>
<feature type="compositionally biased region" description="Low complexity" evidence="1">
    <location>
        <begin position="345"/>
        <end position="364"/>
    </location>
</feature>
<name>A0A0P1BN54_9BASI</name>
<dbReference type="AlphaFoldDB" id="A0A0P1BN54"/>
<sequence length="402" mass="43201">MRPFKAIAAAADVWFRTPLNFFRQAEAASGTWERLDKAAEQQAIYDAYLDEDESTPSDAEKEFALAVMEATFAIAEDAATRTAVFGPLMGYEPEMASKVSRLKTAKNTGPAQCALLMDVARSKVSVASRSCASESRIAYDRLIQIQHLRLQLLVAKNELRKANRKLETQKPKTWLENLVPRWEPWSYKWTRNTDLEKRECDHPRLQQAALHGPVTRLNPYLWHLVRRASTPAVSRSLSQSLGGSGGSQSSTGSAILVGPSPLFSQLSESGSVLAPTGVKRKASNDPDAHQVAGPSGNSAPNKHTRTSRSTGLPESSTTYMLSLRPGLAPPSSDHGTNAPQTKVNASAASSTPAPVVTSTSSAPVFSPREIIATTVLAPVVSSNDDVAFTDPGPVVSPGDNVP</sequence>
<organism evidence="2 3">
    <name type="scientific">Ceraceosorus bombacis</name>
    <dbReference type="NCBI Taxonomy" id="401625"/>
    <lineage>
        <taxon>Eukaryota</taxon>
        <taxon>Fungi</taxon>
        <taxon>Dikarya</taxon>
        <taxon>Basidiomycota</taxon>
        <taxon>Ustilaginomycotina</taxon>
        <taxon>Exobasidiomycetes</taxon>
        <taxon>Ceraceosorales</taxon>
        <taxon>Ceraceosoraceae</taxon>
        <taxon>Ceraceosorus</taxon>
    </lineage>
</organism>
<keyword evidence="3" id="KW-1185">Reference proteome</keyword>
<accession>A0A0P1BN54</accession>
<evidence type="ECO:0000256" key="1">
    <source>
        <dbReference type="SAM" id="MobiDB-lite"/>
    </source>
</evidence>
<protein>
    <submittedName>
        <fullName evidence="2">Uncharacterized protein</fullName>
    </submittedName>
</protein>
<dbReference type="EMBL" id="CCYA01000254">
    <property type="protein sequence ID" value="CEH17416.1"/>
    <property type="molecule type" value="Genomic_DNA"/>
</dbReference>